<evidence type="ECO:0000256" key="11">
    <source>
        <dbReference type="ARBA" id="ARBA00025912"/>
    </source>
</evidence>
<dbReference type="InParanoid" id="A0A4R2PDX0"/>
<comment type="function">
    <text evidence="1">Membrane-anchoring subunit of succinate dehydrogenase (SDH).</text>
</comment>
<evidence type="ECO:0000256" key="13">
    <source>
        <dbReference type="SAM" id="Phobius"/>
    </source>
</evidence>
<keyword evidence="8 13" id="KW-1133">Transmembrane helix</keyword>
<dbReference type="Proteomes" id="UP000295399">
    <property type="component" value="Unassembled WGS sequence"/>
</dbReference>
<evidence type="ECO:0000256" key="1">
    <source>
        <dbReference type="ARBA" id="ARBA00004050"/>
    </source>
</evidence>
<dbReference type="PANTHER" id="PTHR10978">
    <property type="entry name" value="SUCCINATE DEHYDROGENASE CYTOCHROME B560 SUBUNIT"/>
    <property type="match status" value="1"/>
</dbReference>
<dbReference type="InterPro" id="IPR034804">
    <property type="entry name" value="SQR/QFR_C/D"/>
</dbReference>
<keyword evidence="10 13" id="KW-0472">Membrane</keyword>
<dbReference type="CDD" id="cd03499">
    <property type="entry name" value="SQR_TypeC_SdhC"/>
    <property type="match status" value="1"/>
</dbReference>
<organism evidence="14 15">
    <name type="scientific">Rhodothalassium salexigens DSM 2132</name>
    <dbReference type="NCBI Taxonomy" id="1188247"/>
    <lineage>
        <taxon>Bacteria</taxon>
        <taxon>Pseudomonadati</taxon>
        <taxon>Pseudomonadota</taxon>
        <taxon>Alphaproteobacteria</taxon>
        <taxon>Rhodothalassiales</taxon>
        <taxon>Rhodothalassiaceae</taxon>
        <taxon>Rhodothalassium</taxon>
    </lineage>
</organism>
<dbReference type="AlphaFoldDB" id="A0A4R2PDX0"/>
<keyword evidence="7 12" id="KW-0479">Metal-binding</keyword>
<dbReference type="Gene3D" id="1.20.1300.10">
    <property type="entry name" value="Fumarate reductase/succinate dehydrogenase, transmembrane subunit"/>
    <property type="match status" value="1"/>
</dbReference>
<keyword evidence="6 13" id="KW-0812">Transmembrane</keyword>
<reference evidence="14 15" key="1">
    <citation type="submission" date="2019-03" db="EMBL/GenBank/DDBJ databases">
        <title>Genomic Encyclopedia of Type Strains, Phase IV (KMG-IV): sequencing the most valuable type-strain genomes for metagenomic binning, comparative biology and taxonomic classification.</title>
        <authorList>
            <person name="Goeker M."/>
        </authorList>
    </citation>
    <scope>NUCLEOTIDE SEQUENCE [LARGE SCALE GENOMIC DNA]</scope>
    <source>
        <strain evidence="14 15">DSM 2132</strain>
    </source>
</reference>
<evidence type="ECO:0000256" key="12">
    <source>
        <dbReference type="PIRSR" id="PIRSR000178-1"/>
    </source>
</evidence>
<dbReference type="SUPFAM" id="SSF81343">
    <property type="entry name" value="Fumarate reductase respiratory complex transmembrane subunits"/>
    <property type="match status" value="1"/>
</dbReference>
<dbReference type="GO" id="GO:0046872">
    <property type="term" value="F:metal ion binding"/>
    <property type="evidence" value="ECO:0007669"/>
    <property type="project" value="UniProtKB-KW"/>
</dbReference>
<evidence type="ECO:0000256" key="5">
    <source>
        <dbReference type="ARBA" id="ARBA00022617"/>
    </source>
</evidence>
<dbReference type="GO" id="GO:0006099">
    <property type="term" value="P:tricarboxylic acid cycle"/>
    <property type="evidence" value="ECO:0007669"/>
    <property type="project" value="InterPro"/>
</dbReference>
<evidence type="ECO:0000256" key="9">
    <source>
        <dbReference type="ARBA" id="ARBA00023004"/>
    </source>
</evidence>
<comment type="subcellular location">
    <subcellularLocation>
        <location evidence="2">Membrane</location>
    </subcellularLocation>
</comment>
<dbReference type="InterPro" id="IPR014314">
    <property type="entry name" value="Succ_DH_cytb556"/>
</dbReference>
<feature type="binding site" description="axial binding residue" evidence="12">
    <location>
        <position position="81"/>
    </location>
    <ligand>
        <name>heme</name>
        <dbReference type="ChEBI" id="CHEBI:30413"/>
        <note>ligand shared with second transmembrane subunit</note>
    </ligand>
    <ligandPart>
        <name>Fe</name>
        <dbReference type="ChEBI" id="CHEBI:18248"/>
    </ligandPart>
</feature>
<comment type="similarity">
    <text evidence="3">Belongs to the cytochrome b560 family.</text>
</comment>
<dbReference type="FunCoup" id="A0A4R2PDX0">
    <property type="interactions" value="133"/>
</dbReference>
<gene>
    <name evidence="14" type="ORF">EV659_10729</name>
</gene>
<evidence type="ECO:0000256" key="8">
    <source>
        <dbReference type="ARBA" id="ARBA00022989"/>
    </source>
</evidence>
<evidence type="ECO:0000313" key="14">
    <source>
        <dbReference type="EMBL" id="TCP33419.1"/>
    </source>
</evidence>
<evidence type="ECO:0000313" key="15">
    <source>
        <dbReference type="Proteomes" id="UP000295399"/>
    </source>
</evidence>
<feature type="transmembrane region" description="Helical" evidence="13">
    <location>
        <begin position="109"/>
        <end position="128"/>
    </location>
</feature>
<dbReference type="PANTHER" id="PTHR10978:SF5">
    <property type="entry name" value="SUCCINATE DEHYDROGENASE CYTOCHROME B560 SUBUNIT, MITOCHONDRIAL"/>
    <property type="match status" value="1"/>
</dbReference>
<dbReference type="InterPro" id="IPR000701">
    <property type="entry name" value="SuccDH_FuR_B_TM-su"/>
</dbReference>
<name>A0A4R2PDX0_RHOSA</name>
<keyword evidence="5 12" id="KW-0349">Heme</keyword>
<dbReference type="PIRSF" id="PIRSF000178">
    <property type="entry name" value="SDH_cyt_b560"/>
    <property type="match status" value="1"/>
</dbReference>
<dbReference type="NCBIfam" id="TIGR02970">
    <property type="entry name" value="succ_dehyd_cytB"/>
    <property type="match status" value="1"/>
</dbReference>
<dbReference type="GO" id="GO:0016020">
    <property type="term" value="C:membrane"/>
    <property type="evidence" value="ECO:0007669"/>
    <property type="project" value="UniProtKB-SubCell"/>
</dbReference>
<dbReference type="Pfam" id="PF01127">
    <property type="entry name" value="Sdh_cyt"/>
    <property type="match status" value="1"/>
</dbReference>
<evidence type="ECO:0000256" key="10">
    <source>
        <dbReference type="ARBA" id="ARBA00023136"/>
    </source>
</evidence>
<feature type="transmembrane region" description="Helical" evidence="13">
    <location>
        <begin position="29"/>
        <end position="49"/>
    </location>
</feature>
<evidence type="ECO:0000256" key="4">
    <source>
        <dbReference type="ARBA" id="ARBA00020076"/>
    </source>
</evidence>
<dbReference type="EMBL" id="SLXO01000007">
    <property type="protein sequence ID" value="TCP33419.1"/>
    <property type="molecule type" value="Genomic_DNA"/>
</dbReference>
<protein>
    <recommendedName>
        <fullName evidence="4">Succinate dehydrogenase cytochrome b556 subunit</fullName>
    </recommendedName>
</protein>
<comment type="caution">
    <text evidence="14">The sequence shown here is derived from an EMBL/GenBank/DDBJ whole genome shotgun (WGS) entry which is preliminary data.</text>
</comment>
<comment type="subunit">
    <text evidence="11">Part of an enzyme complex containing four subunits: a flavoprotein, an iron-sulfur protein, plus two membrane-anchoring proteins, SdhC and SdhD. The complex can form homotrimers.</text>
</comment>
<evidence type="ECO:0000256" key="3">
    <source>
        <dbReference type="ARBA" id="ARBA00007244"/>
    </source>
</evidence>
<dbReference type="GO" id="GO:0009055">
    <property type="term" value="F:electron transfer activity"/>
    <property type="evidence" value="ECO:0007669"/>
    <property type="project" value="InterPro"/>
</dbReference>
<keyword evidence="15" id="KW-1185">Reference proteome</keyword>
<comment type="cofactor">
    <cofactor evidence="12">
        <name>heme</name>
        <dbReference type="ChEBI" id="CHEBI:30413"/>
    </cofactor>
    <text evidence="12">The heme is bound between the two transmembrane subunits.</text>
</comment>
<evidence type="ECO:0000256" key="2">
    <source>
        <dbReference type="ARBA" id="ARBA00004370"/>
    </source>
</evidence>
<keyword evidence="9 12" id="KW-0408">Iron</keyword>
<sequence length="131" mass="14158">MAQHPRPLSPHIGIWRWRLHMALSIQHRLAGLASVAAALLLVWWLTALASGPDYHAYFLKLIGGAVGHIVLFLLTLALMLHLGSGIKHLVMDTGAGLEPDKNRQLGSSLAILAVVLTLAIWIGARLVLQGN</sequence>
<evidence type="ECO:0000256" key="6">
    <source>
        <dbReference type="ARBA" id="ARBA00022692"/>
    </source>
</evidence>
<feature type="transmembrane region" description="Helical" evidence="13">
    <location>
        <begin position="61"/>
        <end position="82"/>
    </location>
</feature>
<proteinExistence type="inferred from homology"/>
<dbReference type="RefSeq" id="WP_132708706.1">
    <property type="nucleotide sequence ID" value="NZ_JACIGF010000007.1"/>
</dbReference>
<evidence type="ECO:0000256" key="7">
    <source>
        <dbReference type="ARBA" id="ARBA00022723"/>
    </source>
</evidence>
<accession>A0A4R2PDX0</accession>